<evidence type="ECO:0000313" key="1">
    <source>
        <dbReference type="EMBL" id="KAF8565722.1"/>
    </source>
</evidence>
<organism evidence="1 2">
    <name type="scientific">Paragonimus westermani</name>
    <dbReference type="NCBI Taxonomy" id="34504"/>
    <lineage>
        <taxon>Eukaryota</taxon>
        <taxon>Metazoa</taxon>
        <taxon>Spiralia</taxon>
        <taxon>Lophotrochozoa</taxon>
        <taxon>Platyhelminthes</taxon>
        <taxon>Trematoda</taxon>
        <taxon>Digenea</taxon>
        <taxon>Plagiorchiida</taxon>
        <taxon>Troglotremata</taxon>
        <taxon>Troglotrematidae</taxon>
        <taxon>Paragonimus</taxon>
    </lineage>
</organism>
<evidence type="ECO:0000313" key="2">
    <source>
        <dbReference type="Proteomes" id="UP000699462"/>
    </source>
</evidence>
<dbReference type="Gene3D" id="1.20.5.220">
    <property type="match status" value="1"/>
</dbReference>
<reference evidence="1 2" key="1">
    <citation type="submission" date="2019-07" db="EMBL/GenBank/DDBJ databases">
        <title>Annotation for the trematode Paragonimus westermani.</title>
        <authorList>
            <person name="Choi Y.-J."/>
        </authorList>
    </citation>
    <scope>NUCLEOTIDE SEQUENCE [LARGE SCALE GENOMIC DNA]</scope>
    <source>
        <strain evidence="1">180907_Pwestermani</strain>
    </source>
</reference>
<name>A0A8T0DE67_9TREM</name>
<protein>
    <submittedName>
        <fullName evidence="1">Uncharacterized protein</fullName>
    </submittedName>
</protein>
<dbReference type="AlphaFoldDB" id="A0A8T0DE67"/>
<gene>
    <name evidence="1" type="ORF">P879_08491</name>
</gene>
<comment type="caution">
    <text evidence="1">The sequence shown here is derived from an EMBL/GenBank/DDBJ whole genome shotgun (WGS) entry which is preliminary data.</text>
</comment>
<proteinExistence type="predicted"/>
<dbReference type="EMBL" id="JTDF01006240">
    <property type="protein sequence ID" value="KAF8565722.1"/>
    <property type="molecule type" value="Genomic_DNA"/>
</dbReference>
<sequence>MALYFVDWRVLFSRIPGYRRKFKVDDINTNGTKTLKASTDVEDRAARLHQGDCLMTLNSLSMYTSAPVSTVTGPLKWVIHHVGWFPHVF</sequence>
<keyword evidence="2" id="KW-1185">Reference proteome</keyword>
<dbReference type="Proteomes" id="UP000699462">
    <property type="component" value="Unassembled WGS sequence"/>
</dbReference>
<dbReference type="OrthoDB" id="15743at2759"/>
<accession>A0A8T0DE67</accession>